<dbReference type="PANTHER" id="PTHR12209">
    <property type="entry name" value="NON-SPECIFIC SERINE/THREONINE PROTEIN KINASE"/>
    <property type="match status" value="1"/>
</dbReference>
<keyword evidence="8" id="KW-0067">ATP-binding</keyword>
<dbReference type="GO" id="GO:0008033">
    <property type="term" value="P:tRNA processing"/>
    <property type="evidence" value="ECO:0007669"/>
    <property type="project" value="UniProtKB-KW"/>
</dbReference>
<evidence type="ECO:0000256" key="3">
    <source>
        <dbReference type="ARBA" id="ARBA00022527"/>
    </source>
</evidence>
<protein>
    <recommendedName>
        <fullName evidence="2">non-specific serine/threonine protein kinase</fullName>
        <ecNumber evidence="2">2.7.11.1</ecNumber>
    </recommendedName>
</protein>
<gene>
    <name evidence="12" type="ORF">LCGC14_0595510</name>
</gene>
<dbReference type="GO" id="GO:0000408">
    <property type="term" value="C:EKC/KEOPS complex"/>
    <property type="evidence" value="ECO:0007669"/>
    <property type="project" value="UniProtKB-ARBA"/>
</dbReference>
<feature type="domain" description="Protein kinase" evidence="11">
    <location>
        <begin position="5"/>
        <end position="224"/>
    </location>
</feature>
<dbReference type="NCBIfam" id="TIGR03724">
    <property type="entry name" value="arch_bud32"/>
    <property type="match status" value="1"/>
</dbReference>
<accession>A0A0F9RVU9</accession>
<dbReference type="Pfam" id="PF01163">
    <property type="entry name" value="RIO1"/>
    <property type="match status" value="1"/>
</dbReference>
<evidence type="ECO:0000256" key="5">
    <source>
        <dbReference type="ARBA" id="ARBA00022694"/>
    </source>
</evidence>
<dbReference type="Gene3D" id="3.30.200.20">
    <property type="entry name" value="Phosphorylase Kinase, domain 1"/>
    <property type="match status" value="1"/>
</dbReference>
<comment type="caution">
    <text evidence="12">The sequence shown here is derived from an EMBL/GenBank/DDBJ whole genome shotgun (WGS) entry which is preliminary data.</text>
</comment>
<evidence type="ECO:0000256" key="2">
    <source>
        <dbReference type="ARBA" id="ARBA00012513"/>
    </source>
</evidence>
<dbReference type="Gene3D" id="1.10.510.10">
    <property type="entry name" value="Transferase(Phosphotransferase) domain 1"/>
    <property type="match status" value="1"/>
</dbReference>
<keyword evidence="5" id="KW-0819">tRNA processing</keyword>
<sequence>MKSSIIKETLIHKGAEASLYYGQWFDKIVIFKCRVPKNYRQEQLDRKIRSERTLNEGKALIKTKYYGLNVPQVYEIDIQNSTIVMKYIEGQKLKSILRDLSPEKKFNYFNRIGVYIAILHKNGHIHGDITTSNIIVTKEENIFLIDFGLHAYSDTIEDKSVDLHLFKRVLISSHGRDYELCFKSFLEGYVSEYQKENINECQKIIKNINAIETRGRYIKSEDRI</sequence>
<dbReference type="EMBL" id="LAZR01000942">
    <property type="protein sequence ID" value="KKN54107.1"/>
    <property type="molecule type" value="Genomic_DNA"/>
</dbReference>
<keyword evidence="7" id="KW-0418">Kinase</keyword>
<dbReference type="PANTHER" id="PTHR12209:SF0">
    <property type="entry name" value="EKC_KEOPS COMPLEX SUBUNIT TP53RK"/>
    <property type="match status" value="1"/>
</dbReference>
<proteinExistence type="inferred from homology"/>
<evidence type="ECO:0000256" key="4">
    <source>
        <dbReference type="ARBA" id="ARBA00022679"/>
    </source>
</evidence>
<dbReference type="NCBIfam" id="NF011463">
    <property type="entry name" value="PRK14879.1-4"/>
    <property type="match status" value="1"/>
</dbReference>
<dbReference type="InterPro" id="IPR000719">
    <property type="entry name" value="Prot_kinase_dom"/>
</dbReference>
<comment type="similarity">
    <text evidence="1">Belongs to the protein kinase superfamily. BUD32 family.</text>
</comment>
<comment type="catalytic activity">
    <reaction evidence="9">
        <text>L-threonyl-[protein] + ATP = O-phospho-L-threonyl-[protein] + ADP + H(+)</text>
        <dbReference type="Rhea" id="RHEA:46608"/>
        <dbReference type="Rhea" id="RHEA-COMP:11060"/>
        <dbReference type="Rhea" id="RHEA-COMP:11605"/>
        <dbReference type="ChEBI" id="CHEBI:15378"/>
        <dbReference type="ChEBI" id="CHEBI:30013"/>
        <dbReference type="ChEBI" id="CHEBI:30616"/>
        <dbReference type="ChEBI" id="CHEBI:61977"/>
        <dbReference type="ChEBI" id="CHEBI:456216"/>
        <dbReference type="EC" id="2.7.11.1"/>
    </reaction>
</comment>
<dbReference type="GO" id="GO:0004674">
    <property type="term" value="F:protein serine/threonine kinase activity"/>
    <property type="evidence" value="ECO:0007669"/>
    <property type="project" value="UniProtKB-KW"/>
</dbReference>
<reference evidence="12" key="1">
    <citation type="journal article" date="2015" name="Nature">
        <title>Complex archaea that bridge the gap between prokaryotes and eukaryotes.</title>
        <authorList>
            <person name="Spang A."/>
            <person name="Saw J.H."/>
            <person name="Jorgensen S.L."/>
            <person name="Zaremba-Niedzwiedzka K."/>
            <person name="Martijn J."/>
            <person name="Lind A.E."/>
            <person name="van Eijk R."/>
            <person name="Schleper C."/>
            <person name="Guy L."/>
            <person name="Ettema T.J."/>
        </authorList>
    </citation>
    <scope>NUCLEOTIDE SEQUENCE</scope>
</reference>
<comment type="catalytic activity">
    <reaction evidence="10">
        <text>L-seryl-[protein] + ATP = O-phospho-L-seryl-[protein] + ADP + H(+)</text>
        <dbReference type="Rhea" id="RHEA:17989"/>
        <dbReference type="Rhea" id="RHEA-COMP:9863"/>
        <dbReference type="Rhea" id="RHEA-COMP:11604"/>
        <dbReference type="ChEBI" id="CHEBI:15378"/>
        <dbReference type="ChEBI" id="CHEBI:29999"/>
        <dbReference type="ChEBI" id="CHEBI:30616"/>
        <dbReference type="ChEBI" id="CHEBI:83421"/>
        <dbReference type="ChEBI" id="CHEBI:456216"/>
        <dbReference type="EC" id="2.7.11.1"/>
    </reaction>
</comment>
<name>A0A0F9RVU9_9ZZZZ</name>
<organism evidence="12">
    <name type="scientific">marine sediment metagenome</name>
    <dbReference type="NCBI Taxonomy" id="412755"/>
    <lineage>
        <taxon>unclassified sequences</taxon>
        <taxon>metagenomes</taxon>
        <taxon>ecological metagenomes</taxon>
    </lineage>
</organism>
<dbReference type="GO" id="GO:0005829">
    <property type="term" value="C:cytosol"/>
    <property type="evidence" value="ECO:0007669"/>
    <property type="project" value="TreeGrafter"/>
</dbReference>
<evidence type="ECO:0000259" key="11">
    <source>
        <dbReference type="PROSITE" id="PS50011"/>
    </source>
</evidence>
<evidence type="ECO:0000256" key="9">
    <source>
        <dbReference type="ARBA" id="ARBA00047899"/>
    </source>
</evidence>
<dbReference type="InterPro" id="IPR022495">
    <property type="entry name" value="Bud32"/>
</dbReference>
<evidence type="ECO:0000256" key="7">
    <source>
        <dbReference type="ARBA" id="ARBA00022777"/>
    </source>
</evidence>
<evidence type="ECO:0000313" key="12">
    <source>
        <dbReference type="EMBL" id="KKN54107.1"/>
    </source>
</evidence>
<dbReference type="InterPro" id="IPR018934">
    <property type="entry name" value="RIO_dom"/>
</dbReference>
<dbReference type="AlphaFoldDB" id="A0A0F9RVU9"/>
<dbReference type="PROSITE" id="PS50011">
    <property type="entry name" value="PROTEIN_KINASE_DOM"/>
    <property type="match status" value="1"/>
</dbReference>
<evidence type="ECO:0000256" key="6">
    <source>
        <dbReference type="ARBA" id="ARBA00022741"/>
    </source>
</evidence>
<keyword evidence="4" id="KW-0808">Transferase</keyword>
<evidence type="ECO:0000256" key="1">
    <source>
        <dbReference type="ARBA" id="ARBA00010630"/>
    </source>
</evidence>
<keyword evidence="6" id="KW-0547">Nucleotide-binding</keyword>
<evidence type="ECO:0000256" key="8">
    <source>
        <dbReference type="ARBA" id="ARBA00022840"/>
    </source>
</evidence>
<dbReference type="InterPro" id="IPR011009">
    <property type="entry name" value="Kinase-like_dom_sf"/>
</dbReference>
<dbReference type="SUPFAM" id="SSF56112">
    <property type="entry name" value="Protein kinase-like (PK-like)"/>
    <property type="match status" value="1"/>
</dbReference>
<evidence type="ECO:0000256" key="10">
    <source>
        <dbReference type="ARBA" id="ARBA00048679"/>
    </source>
</evidence>
<dbReference type="GO" id="GO:0005524">
    <property type="term" value="F:ATP binding"/>
    <property type="evidence" value="ECO:0007669"/>
    <property type="project" value="UniProtKB-KW"/>
</dbReference>
<dbReference type="EC" id="2.7.11.1" evidence="2"/>
<keyword evidence="3" id="KW-0723">Serine/threonine-protein kinase</keyword>
<dbReference type="FunFam" id="3.30.200.20:FF:000201">
    <property type="entry name" value="TP53-regulating kinase isoform X1"/>
    <property type="match status" value="1"/>
</dbReference>